<reference evidence="1 2" key="1">
    <citation type="submission" date="2019-07" db="EMBL/GenBank/DDBJ databases">
        <title>Whole genome shotgun sequence of Halomonas variabilis NBRC 102410.</title>
        <authorList>
            <person name="Hosoyama A."/>
            <person name="Uohara A."/>
            <person name="Ohji S."/>
            <person name="Ichikawa N."/>
        </authorList>
    </citation>
    <scope>NUCLEOTIDE SEQUENCE [LARGE SCALE GENOMIC DNA]</scope>
    <source>
        <strain evidence="1 2">NBRC 102410</strain>
    </source>
</reference>
<evidence type="ECO:0000313" key="1">
    <source>
        <dbReference type="EMBL" id="GEN29698.1"/>
    </source>
</evidence>
<evidence type="ECO:0000313" key="2">
    <source>
        <dbReference type="Proteomes" id="UP000321303"/>
    </source>
</evidence>
<name>A0A511UVD4_9GAMM</name>
<keyword evidence="2" id="KW-1185">Reference proteome</keyword>
<accession>A0A511UVD4</accession>
<sequence>MTFSVTNKQLYRVGSCPLESAVEEVKKLAESVWYKGYQPTWRELETLRSAMTDKEFQRSLCVLEMLSQYPVCRRDTALHLQQMTRRFHQQLLGGDDAPTLGRYSPAKRWGLTDATTSLRKALLPLQTRTYADSTGYRHGLSA</sequence>
<dbReference type="AlphaFoldDB" id="A0A511UVD4"/>
<dbReference type="RefSeq" id="WP_146876601.1">
    <property type="nucleotide sequence ID" value="NZ_BJXV01000032.1"/>
</dbReference>
<organism evidence="1 2">
    <name type="scientific">Halovibrio variabilis</name>
    <dbReference type="NCBI Taxonomy" id="31910"/>
    <lineage>
        <taxon>Bacteria</taxon>
        <taxon>Pseudomonadati</taxon>
        <taxon>Pseudomonadota</taxon>
        <taxon>Gammaproteobacteria</taxon>
        <taxon>Oceanospirillales</taxon>
        <taxon>Halomonadaceae</taxon>
        <taxon>Halovibrio</taxon>
    </lineage>
</organism>
<dbReference type="OrthoDB" id="6172001at2"/>
<proteinExistence type="predicted"/>
<protein>
    <submittedName>
        <fullName evidence="1">Uncharacterized protein</fullName>
    </submittedName>
</protein>
<dbReference type="EMBL" id="BJXV01000032">
    <property type="protein sequence ID" value="GEN29698.1"/>
    <property type="molecule type" value="Genomic_DNA"/>
</dbReference>
<gene>
    <name evidence="1" type="ORF">HVA01_33440</name>
</gene>
<comment type="caution">
    <text evidence="1">The sequence shown here is derived from an EMBL/GenBank/DDBJ whole genome shotgun (WGS) entry which is preliminary data.</text>
</comment>
<dbReference type="Proteomes" id="UP000321303">
    <property type="component" value="Unassembled WGS sequence"/>
</dbReference>